<gene>
    <name evidence="7" type="primary">pknB_35</name>
    <name evidence="7" type="ORF">Pla52n_57910</name>
</gene>
<keyword evidence="3 7" id="KW-0418">Kinase</keyword>
<evidence type="ECO:0000256" key="1">
    <source>
        <dbReference type="ARBA" id="ARBA00022679"/>
    </source>
</evidence>
<dbReference type="GO" id="GO:0004674">
    <property type="term" value="F:protein serine/threonine kinase activity"/>
    <property type="evidence" value="ECO:0007669"/>
    <property type="project" value="UniProtKB-EC"/>
</dbReference>
<comment type="caution">
    <text evidence="7">The sequence shown here is derived from an EMBL/GenBank/DDBJ whole genome shotgun (WGS) entry which is preliminary data.</text>
</comment>
<organism evidence="7 8">
    <name type="scientific">Stieleria varia</name>
    <dbReference type="NCBI Taxonomy" id="2528005"/>
    <lineage>
        <taxon>Bacteria</taxon>
        <taxon>Pseudomonadati</taxon>
        <taxon>Planctomycetota</taxon>
        <taxon>Planctomycetia</taxon>
        <taxon>Pirellulales</taxon>
        <taxon>Pirellulaceae</taxon>
        <taxon>Stieleria</taxon>
    </lineage>
</organism>
<evidence type="ECO:0000256" key="2">
    <source>
        <dbReference type="ARBA" id="ARBA00022741"/>
    </source>
</evidence>
<dbReference type="SUPFAM" id="SSF56112">
    <property type="entry name" value="Protein kinase-like (PK-like)"/>
    <property type="match status" value="1"/>
</dbReference>
<dbReference type="InterPro" id="IPR011990">
    <property type="entry name" value="TPR-like_helical_dom_sf"/>
</dbReference>
<dbReference type="InterPro" id="IPR017441">
    <property type="entry name" value="Protein_kinase_ATP_BS"/>
</dbReference>
<dbReference type="InterPro" id="IPR011009">
    <property type="entry name" value="Kinase-like_dom_sf"/>
</dbReference>
<proteinExistence type="predicted"/>
<accession>A0A5C6A6J5</accession>
<feature type="domain" description="Protein kinase" evidence="6">
    <location>
        <begin position="138"/>
        <end position="405"/>
    </location>
</feature>
<dbReference type="Gene3D" id="1.25.40.10">
    <property type="entry name" value="Tetratricopeptide repeat domain"/>
    <property type="match status" value="3"/>
</dbReference>
<dbReference type="Pfam" id="PF00069">
    <property type="entry name" value="Pkinase"/>
    <property type="match status" value="1"/>
</dbReference>
<keyword evidence="1 7" id="KW-0808">Transferase</keyword>
<dbReference type="SUPFAM" id="SSF48452">
    <property type="entry name" value="TPR-like"/>
    <property type="match status" value="3"/>
</dbReference>
<dbReference type="PANTHER" id="PTHR43289:SF6">
    <property type="entry name" value="SERINE_THREONINE-PROTEIN KINASE NEKL-3"/>
    <property type="match status" value="1"/>
</dbReference>
<dbReference type="PANTHER" id="PTHR43289">
    <property type="entry name" value="MITOGEN-ACTIVATED PROTEIN KINASE KINASE KINASE 20-RELATED"/>
    <property type="match status" value="1"/>
</dbReference>
<feature type="binding site" evidence="5">
    <location>
        <position position="167"/>
    </location>
    <ligand>
        <name>ATP</name>
        <dbReference type="ChEBI" id="CHEBI:30616"/>
    </ligand>
</feature>
<dbReference type="Gene3D" id="1.10.510.10">
    <property type="entry name" value="Transferase(Phosphotransferase) domain 1"/>
    <property type="match status" value="1"/>
</dbReference>
<evidence type="ECO:0000256" key="3">
    <source>
        <dbReference type="ARBA" id="ARBA00022777"/>
    </source>
</evidence>
<dbReference type="AlphaFoldDB" id="A0A5C6A6J5"/>
<keyword evidence="8" id="KW-1185">Reference proteome</keyword>
<dbReference type="GO" id="GO:0005524">
    <property type="term" value="F:ATP binding"/>
    <property type="evidence" value="ECO:0007669"/>
    <property type="project" value="UniProtKB-UniRule"/>
</dbReference>
<reference evidence="7 8" key="1">
    <citation type="submission" date="2019-02" db="EMBL/GenBank/DDBJ databases">
        <title>Deep-cultivation of Planctomycetes and their phenomic and genomic characterization uncovers novel biology.</title>
        <authorList>
            <person name="Wiegand S."/>
            <person name="Jogler M."/>
            <person name="Boedeker C."/>
            <person name="Pinto D."/>
            <person name="Vollmers J."/>
            <person name="Rivas-Marin E."/>
            <person name="Kohn T."/>
            <person name="Peeters S.H."/>
            <person name="Heuer A."/>
            <person name="Rast P."/>
            <person name="Oberbeckmann S."/>
            <person name="Bunk B."/>
            <person name="Jeske O."/>
            <person name="Meyerdierks A."/>
            <person name="Storesund J.E."/>
            <person name="Kallscheuer N."/>
            <person name="Luecker S."/>
            <person name="Lage O.M."/>
            <person name="Pohl T."/>
            <person name="Merkel B.J."/>
            <person name="Hornburger P."/>
            <person name="Mueller R.-W."/>
            <person name="Bruemmer F."/>
            <person name="Labrenz M."/>
            <person name="Spormann A.M."/>
            <person name="Op Den Camp H."/>
            <person name="Overmann J."/>
            <person name="Amann R."/>
            <person name="Jetten M.S.M."/>
            <person name="Mascher T."/>
            <person name="Medema M.H."/>
            <person name="Devos D.P."/>
            <person name="Kaster A.-K."/>
            <person name="Ovreas L."/>
            <person name="Rohde M."/>
            <person name="Galperin M.Y."/>
            <person name="Jogler C."/>
        </authorList>
    </citation>
    <scope>NUCLEOTIDE SEQUENCE [LARGE SCALE GENOMIC DNA]</scope>
    <source>
        <strain evidence="7 8">Pla52n</strain>
    </source>
</reference>
<dbReference type="CDD" id="cd14014">
    <property type="entry name" value="STKc_PknB_like"/>
    <property type="match status" value="1"/>
</dbReference>
<dbReference type="PROSITE" id="PS00107">
    <property type="entry name" value="PROTEIN_KINASE_ATP"/>
    <property type="match status" value="1"/>
</dbReference>
<evidence type="ECO:0000259" key="6">
    <source>
        <dbReference type="PROSITE" id="PS50011"/>
    </source>
</evidence>
<evidence type="ECO:0000256" key="5">
    <source>
        <dbReference type="PROSITE-ProRule" id="PRU10141"/>
    </source>
</evidence>
<dbReference type="InterPro" id="IPR000719">
    <property type="entry name" value="Prot_kinase_dom"/>
</dbReference>
<dbReference type="Proteomes" id="UP000320176">
    <property type="component" value="Unassembled WGS sequence"/>
</dbReference>
<dbReference type="Pfam" id="PF13424">
    <property type="entry name" value="TPR_12"/>
    <property type="match status" value="3"/>
</dbReference>
<sequence length="1045" mass="115693">MGDPKPGLMCEIDRLASALADLDDRDSNDGSFDEDLQALHSQMGRFEALLGDQTPIIDSETYTTVQRIIGQVQQIRKEPNTTEASPRLIETHSIIQLDETLDTDESGELGVTRSLDGSVDQNSEFGSSGETIPNLAGYEMVDQLGHGGMGVVWRAIQLSTGRNVALKVMKEDRFSSPAHRYRFQREIELASMLEHPNIARVYEAGVSDGVRYFAMELVDGMTLDRFVRKQKLPSDDILRLAVEVVRAVQVAHQRGVIHRDLKPSNIMVSSQGTPYVLDFGLAKSLREESQGLHATQDGAIAGTPAFMSPEQARGDHAKVDSRSDVYALGVILYRLLTGGKSPHQTMGSTFDMLRRIIEEDIQRPRIANPKIDTDVEAILVKALAKDPDERYGSAGELADDIDRYLAGEPVEARVASTAYYVQKWVRKHRAALAVAASISATIVGLLAFGLVRERGLRREAEVSRATAIVLQGEAEASAQDAIVAKKNAEAVADFLVKTLQSPDPNGDGRNVTVAERLDDALQNLATAFADDPLTHANMASAIGSAYFGLGLYTEAKQSHKIAYDLRLKTLGEFSQGTALSLNALAIAIEATEQTDEGLRLTENAYERFEMVFGPKASNTLVALGNLAIAYRTRGQLQRAIANQEELVRRWTELTGIDSIETQKAELTLAESLRLSKRTSDAVQIAEEIVELRRATHGTDHQLTRDSESFLAGAYFSNGQPLKSRDLILEFLPSFRERFGEAHSTYLGYRLLLAKCLSSLKKYEEAREVAQETYDIAMAVHDGSRVQLLEYPRVLASIMRGQGEKQEAFDLLERSYERAVEIAGVSHYYTLAINLDLIHLSRALQRFDDAILYAQLYLEGWSAANGDANANTLYARNVLVAQLLLSGQYEEAAIHGEQLVKQEREFRDRYDVNVAAAQSMYANALMNTGGYDEAESLLIECNQWRSQNDPDGYAYAYSRCLLGIVLSKQKRFEEAEPMLLAGVKDLQEAQVDRNLNINRRLRKSLAGLVAHYEDRGMLEEAEKWKAKLAEANGLAIEWGEANISSD</sequence>
<dbReference type="InterPro" id="IPR008271">
    <property type="entry name" value="Ser/Thr_kinase_AS"/>
</dbReference>
<dbReference type="RefSeq" id="WP_146522750.1">
    <property type="nucleotide sequence ID" value="NZ_CP151726.1"/>
</dbReference>
<dbReference type="Pfam" id="PF13374">
    <property type="entry name" value="TPR_10"/>
    <property type="match status" value="1"/>
</dbReference>
<dbReference type="PROSITE" id="PS00108">
    <property type="entry name" value="PROTEIN_KINASE_ST"/>
    <property type="match status" value="1"/>
</dbReference>
<dbReference type="SMART" id="SM00220">
    <property type="entry name" value="S_TKc"/>
    <property type="match status" value="1"/>
</dbReference>
<dbReference type="EMBL" id="SJPN01000008">
    <property type="protein sequence ID" value="TWT93963.1"/>
    <property type="molecule type" value="Genomic_DNA"/>
</dbReference>
<dbReference type="EC" id="2.7.11.1" evidence="7"/>
<dbReference type="PROSITE" id="PS50011">
    <property type="entry name" value="PROTEIN_KINASE_DOM"/>
    <property type="match status" value="1"/>
</dbReference>
<keyword evidence="2 5" id="KW-0547">Nucleotide-binding</keyword>
<protein>
    <submittedName>
        <fullName evidence="7">Serine/threonine-protein kinase PknB</fullName>
        <ecNumber evidence="7">2.7.11.1</ecNumber>
    </submittedName>
</protein>
<dbReference type="OrthoDB" id="258731at2"/>
<evidence type="ECO:0000313" key="7">
    <source>
        <dbReference type="EMBL" id="TWT93963.1"/>
    </source>
</evidence>
<name>A0A5C6A6J5_9BACT</name>
<dbReference type="Gene3D" id="3.30.200.20">
    <property type="entry name" value="Phosphorylase Kinase, domain 1"/>
    <property type="match status" value="1"/>
</dbReference>
<keyword evidence="4 5" id="KW-0067">ATP-binding</keyword>
<evidence type="ECO:0000256" key="4">
    <source>
        <dbReference type="ARBA" id="ARBA00022840"/>
    </source>
</evidence>
<evidence type="ECO:0000313" key="8">
    <source>
        <dbReference type="Proteomes" id="UP000320176"/>
    </source>
</evidence>